<feature type="modified residue" description="4-aspartylphosphate" evidence="2">
    <location>
        <position position="65"/>
    </location>
</feature>
<dbReference type="EMBL" id="JADEWN010000009">
    <property type="protein sequence ID" value="MBE9189880.1"/>
    <property type="molecule type" value="Genomic_DNA"/>
</dbReference>
<gene>
    <name evidence="4" type="ORF">IQ230_05795</name>
</gene>
<evidence type="ECO:0000256" key="2">
    <source>
        <dbReference type="PROSITE-ProRule" id="PRU00169"/>
    </source>
</evidence>
<keyword evidence="5" id="KW-1185">Reference proteome</keyword>
<evidence type="ECO:0000313" key="5">
    <source>
        <dbReference type="Proteomes" id="UP000651156"/>
    </source>
</evidence>
<dbReference type="Proteomes" id="UP000651156">
    <property type="component" value="Unassembled WGS sequence"/>
</dbReference>
<reference evidence="4 5" key="1">
    <citation type="submission" date="2020-10" db="EMBL/GenBank/DDBJ databases">
        <authorList>
            <person name="Castelo-Branco R."/>
            <person name="Eusebio N."/>
            <person name="Adriana R."/>
            <person name="Vieira A."/>
            <person name="Brugerolle De Fraissinette N."/>
            <person name="Rezende De Castro R."/>
            <person name="Schneider M.P."/>
            <person name="Vasconcelos V."/>
            <person name="Leao P.N."/>
        </authorList>
    </citation>
    <scope>NUCLEOTIDE SEQUENCE [LARGE SCALE GENOMIC DNA]</scope>
    <source>
        <strain evidence="4 5">LEGE 06123</strain>
    </source>
</reference>
<dbReference type="SMART" id="SM00448">
    <property type="entry name" value="REC"/>
    <property type="match status" value="1"/>
</dbReference>
<feature type="domain" description="Response regulatory" evidence="3">
    <location>
        <begin position="16"/>
        <end position="132"/>
    </location>
</feature>
<comment type="caution">
    <text evidence="4">The sequence shown here is derived from an EMBL/GenBank/DDBJ whole genome shotgun (WGS) entry which is preliminary data.</text>
</comment>
<protein>
    <submittedName>
        <fullName evidence="4">Response regulator</fullName>
    </submittedName>
</protein>
<dbReference type="PANTHER" id="PTHR44591:SF23">
    <property type="entry name" value="CHEY SUBFAMILY"/>
    <property type="match status" value="1"/>
</dbReference>
<evidence type="ECO:0000313" key="4">
    <source>
        <dbReference type="EMBL" id="MBE9189880.1"/>
    </source>
</evidence>
<dbReference type="SUPFAM" id="SSF52172">
    <property type="entry name" value="CheY-like"/>
    <property type="match status" value="1"/>
</dbReference>
<dbReference type="PANTHER" id="PTHR44591">
    <property type="entry name" value="STRESS RESPONSE REGULATOR PROTEIN 1"/>
    <property type="match status" value="1"/>
</dbReference>
<evidence type="ECO:0000259" key="3">
    <source>
        <dbReference type="PROSITE" id="PS50110"/>
    </source>
</evidence>
<dbReference type="InterPro" id="IPR001789">
    <property type="entry name" value="Sig_transdc_resp-reg_receiver"/>
</dbReference>
<dbReference type="Gene3D" id="3.40.50.2300">
    <property type="match status" value="1"/>
</dbReference>
<dbReference type="PROSITE" id="PS50110">
    <property type="entry name" value="RESPONSE_REGULATORY"/>
    <property type="match status" value="1"/>
</dbReference>
<accession>A0ABR9UQG9</accession>
<proteinExistence type="predicted"/>
<keyword evidence="1 2" id="KW-0597">Phosphoprotein</keyword>
<dbReference type="Pfam" id="PF00072">
    <property type="entry name" value="Response_reg"/>
    <property type="match status" value="1"/>
</dbReference>
<organism evidence="4 5">
    <name type="scientific">Gloeocapsopsis crepidinum LEGE 06123</name>
    <dbReference type="NCBI Taxonomy" id="588587"/>
    <lineage>
        <taxon>Bacteria</taxon>
        <taxon>Bacillati</taxon>
        <taxon>Cyanobacteriota</taxon>
        <taxon>Cyanophyceae</taxon>
        <taxon>Oscillatoriophycideae</taxon>
        <taxon>Chroococcales</taxon>
        <taxon>Chroococcaceae</taxon>
        <taxon>Gloeocapsopsis</taxon>
    </lineage>
</organism>
<dbReference type="InterPro" id="IPR011006">
    <property type="entry name" value="CheY-like_superfamily"/>
</dbReference>
<name>A0ABR9UQG9_9CHRO</name>
<sequence>MEALLATSKQAINQPLILAVDDDEDSLFLLTEVVRGNNFACITAKNSKNALSLAQRYQPDLILLDILLPDLNGIEVVHHLRRSPQTQLIPIVAVTALAKEEDYHQIMGAGCDGYITKPYMLDDLEDVMFSHLCHTAATA</sequence>
<dbReference type="InterPro" id="IPR050595">
    <property type="entry name" value="Bact_response_regulator"/>
</dbReference>
<evidence type="ECO:0000256" key="1">
    <source>
        <dbReference type="ARBA" id="ARBA00022553"/>
    </source>
</evidence>
<dbReference type="RefSeq" id="WP_193931103.1">
    <property type="nucleotide sequence ID" value="NZ_CAWPMZ010000150.1"/>
</dbReference>